<organism evidence="3 4">
    <name type="scientific">Ranitomeya imitator</name>
    <name type="common">mimic poison frog</name>
    <dbReference type="NCBI Taxonomy" id="111125"/>
    <lineage>
        <taxon>Eukaryota</taxon>
        <taxon>Metazoa</taxon>
        <taxon>Chordata</taxon>
        <taxon>Craniata</taxon>
        <taxon>Vertebrata</taxon>
        <taxon>Euteleostomi</taxon>
        <taxon>Amphibia</taxon>
        <taxon>Batrachia</taxon>
        <taxon>Anura</taxon>
        <taxon>Neobatrachia</taxon>
        <taxon>Hyloidea</taxon>
        <taxon>Dendrobatidae</taxon>
        <taxon>Dendrobatinae</taxon>
        <taxon>Ranitomeya</taxon>
    </lineage>
</organism>
<evidence type="ECO:0000313" key="3">
    <source>
        <dbReference type="EMBL" id="CAJ0951375.1"/>
    </source>
</evidence>
<gene>
    <name evidence="3" type="ORF">RIMI_LOCUS13421163</name>
</gene>
<keyword evidence="4" id="KW-1185">Reference proteome</keyword>
<dbReference type="PANTHER" id="PTHR21301">
    <property type="entry name" value="REVERSE TRANSCRIPTASE"/>
    <property type="match status" value="1"/>
</dbReference>
<feature type="compositionally biased region" description="Basic and acidic residues" evidence="1">
    <location>
        <begin position="252"/>
        <end position="265"/>
    </location>
</feature>
<evidence type="ECO:0000259" key="2">
    <source>
        <dbReference type="PROSITE" id="PS50878"/>
    </source>
</evidence>
<feature type="region of interest" description="Disordered" evidence="1">
    <location>
        <begin position="971"/>
        <end position="1001"/>
    </location>
</feature>
<protein>
    <recommendedName>
        <fullName evidence="2">Reverse transcriptase domain-containing protein</fullName>
    </recommendedName>
</protein>
<evidence type="ECO:0000313" key="4">
    <source>
        <dbReference type="Proteomes" id="UP001176940"/>
    </source>
</evidence>
<evidence type="ECO:0000256" key="1">
    <source>
        <dbReference type="SAM" id="MobiDB-lite"/>
    </source>
</evidence>
<sequence length="1001" mass="114379">MFTLVTGDLGIVGRWRAVCVTALQRPNSDAAAIDIVVGIAAASLSVKSTLSCDFLKIPPRETRGRDLERALRHQVNIELHCATLSEYLRVKRIPRGLRVPLRPTLFSDCSDYCLRFEQILNKCSFDLITLTLEHLHKAIDTNAAKIKSIETQLSSTGTAEELSTLRTQIQERVDLHKRDTENRKRSKFSRDTIDYETNQVYRWHDNSTSRRQPARNQRSSTDYSTSGSDQERNVLPSTSSLFLGQRRRFPKRKPDGAPPRRDTTDQMRITRSKCKTFDLEMDLQRFFRLLRLKTHFASSPINTPPPCTNPMSIVTLGLRDKSSFRPPQGSHAVETFIGFVQESFHTIRDDIEKGRLHYPSNLSATEYQALVTLQKDPNLIIKPADKGGALVIMDKAQYIAEIHRQLNDTSIYDRLSRDPSTEIRGKIDSIITKYSHLGIIDPKTSDFLRKKNPITPVFYTLPKIHKNLSNPPGRPIVASTDSIISPLSRYLEKILTPITQRSASFILDTGDFLQCIRDLHRVPPNTLLVTLDVKDLYTSIPHLNGINAVHQSLTAAGLDTDQINLCIELLTTVLYNNFFLFQDSFYLQRRGTAMGSNVAPPYANTYMALFETSVIYKHPLFIHNVSVWKRYIDDVFCLWGGSLESLQEFFLFLNDAWPGIKFTISHDQNAINFLDTTVLKDSAGLLTTDLYSKPTDRNSLLHYQSFHPPSTKRSIPISQYQRVKRIVPDPILCEERLQGMTTKFLKRGYPSAILARSRDPPPQIARRNTEKRIPFVHAYHPFSFILHKTIRRHWHLLSTAHPDIPEFKEPFLPCFRRPPNLRDNLVKADIGPKDPRRQIFLSRPKTGTFPCLHCAQCNNIQKGNTFQHPRSGKTFHIKNFFTCDSTYVVYLIKCPCGLLYIGETTQPYLCGVTLTSDSVTLQRSDGADVAWWEEKYLISWRLLTCAEAEGPQLPESDWLAPEFQRRSADTMSRLDSSCVPKHWRSPTSDPILETRPPKELI</sequence>
<name>A0ABN9LVZ2_9NEOB</name>
<dbReference type="InterPro" id="IPR058912">
    <property type="entry name" value="HTH_animal"/>
</dbReference>
<dbReference type="PROSITE" id="PS50878">
    <property type="entry name" value="RT_POL"/>
    <property type="match status" value="1"/>
</dbReference>
<dbReference type="Proteomes" id="UP001176940">
    <property type="component" value="Unassembled WGS sequence"/>
</dbReference>
<feature type="domain" description="Reverse transcriptase" evidence="2">
    <location>
        <begin position="442"/>
        <end position="690"/>
    </location>
</feature>
<dbReference type="EMBL" id="CAUEEQ010033107">
    <property type="protein sequence ID" value="CAJ0951375.1"/>
    <property type="molecule type" value="Genomic_DNA"/>
</dbReference>
<dbReference type="InterPro" id="IPR000477">
    <property type="entry name" value="RT_dom"/>
</dbReference>
<feature type="region of interest" description="Disordered" evidence="1">
    <location>
        <begin position="203"/>
        <end position="266"/>
    </location>
</feature>
<accession>A0ABN9LVZ2</accession>
<comment type="caution">
    <text evidence="3">The sequence shown here is derived from an EMBL/GenBank/DDBJ whole genome shotgun (WGS) entry which is preliminary data.</text>
</comment>
<dbReference type="Pfam" id="PF26215">
    <property type="entry name" value="HTH_animal"/>
    <property type="match status" value="1"/>
</dbReference>
<proteinExistence type="predicted"/>
<dbReference type="PANTHER" id="PTHR21301:SF12">
    <property type="match status" value="1"/>
</dbReference>
<feature type="compositionally biased region" description="Polar residues" evidence="1">
    <location>
        <begin position="209"/>
        <end position="228"/>
    </location>
</feature>
<reference evidence="3" key="1">
    <citation type="submission" date="2023-07" db="EMBL/GenBank/DDBJ databases">
        <authorList>
            <person name="Stuckert A."/>
        </authorList>
    </citation>
    <scope>NUCLEOTIDE SEQUENCE</scope>
</reference>